<evidence type="ECO:0000313" key="2">
    <source>
        <dbReference type="EMBL" id="MDT2809466.1"/>
    </source>
</evidence>
<dbReference type="PANTHER" id="PTHR37038">
    <property type="entry name" value="TRANSCRIPTIONAL REGULATOR-RELATED"/>
    <property type="match status" value="1"/>
</dbReference>
<dbReference type="SUPFAM" id="SSF48452">
    <property type="entry name" value="TPR-like"/>
    <property type="match status" value="1"/>
</dbReference>
<evidence type="ECO:0000259" key="1">
    <source>
        <dbReference type="PROSITE" id="PS50943"/>
    </source>
</evidence>
<dbReference type="PROSITE" id="PS50943">
    <property type="entry name" value="HTH_CROC1"/>
    <property type="match status" value="1"/>
</dbReference>
<proteinExistence type="predicted"/>
<dbReference type="InterPro" id="IPR001387">
    <property type="entry name" value="Cro/C1-type_HTH"/>
</dbReference>
<dbReference type="EMBL" id="JARQBJ010000001">
    <property type="protein sequence ID" value="MDT2809466.1"/>
    <property type="molecule type" value="Genomic_DNA"/>
</dbReference>
<protein>
    <submittedName>
        <fullName evidence="2">Helix-turn-helix transcriptional regulator</fullName>
    </submittedName>
</protein>
<dbReference type="SUPFAM" id="SSF47413">
    <property type="entry name" value="lambda repressor-like DNA-binding domains"/>
    <property type="match status" value="1"/>
</dbReference>
<dbReference type="CDD" id="cd00093">
    <property type="entry name" value="HTH_XRE"/>
    <property type="match status" value="1"/>
</dbReference>
<name>A0AAW8TXS6_9ENTE</name>
<dbReference type="AlphaFoldDB" id="A0AAW8TXS6"/>
<evidence type="ECO:0000313" key="3">
    <source>
        <dbReference type="Proteomes" id="UP001256711"/>
    </source>
</evidence>
<dbReference type="Gene3D" id="1.25.40.10">
    <property type="entry name" value="Tetratricopeptide repeat domain"/>
    <property type="match status" value="1"/>
</dbReference>
<comment type="caution">
    <text evidence="2">The sequence shown here is derived from an EMBL/GenBank/DDBJ whole genome shotgun (WGS) entry which is preliminary data.</text>
</comment>
<dbReference type="RefSeq" id="WP_311835007.1">
    <property type="nucleotide sequence ID" value="NZ_JARQBJ010000001.1"/>
</dbReference>
<dbReference type="InterPro" id="IPR011990">
    <property type="entry name" value="TPR-like_helical_dom_sf"/>
</dbReference>
<dbReference type="GO" id="GO:0003677">
    <property type="term" value="F:DNA binding"/>
    <property type="evidence" value="ECO:0007669"/>
    <property type="project" value="InterPro"/>
</dbReference>
<dbReference type="Proteomes" id="UP001256711">
    <property type="component" value="Unassembled WGS sequence"/>
</dbReference>
<dbReference type="InterPro" id="IPR010982">
    <property type="entry name" value="Lambda_DNA-bd_dom_sf"/>
</dbReference>
<accession>A0AAW8TXS6</accession>
<sequence length="279" mass="32652">MKNDLSFGEVLKGLRKERKLTQKMLSQGICSQSVLSRIENDEELPNVRVMQQLCQRLGVTIDQVMNMQSEEIHHLHRLFEEMTYLFFHKQYEKLGKILSSENLLNQIYLDTDLQLYYYFLGSCQFYVEENPELALQSLKQGLSCTFKLDKSNVSSIEIQLISCIGRVYAELGEIDLARESLSYSLKLYGEMPSQRISNMAAKIFYNHAYFSYHQGEYQAAWEFAKEGITVARRQKSYYYLTDLFHLMGMIHDQLVEVTAGEQYYRASEAVRFIRDISNH</sequence>
<organism evidence="2 3">
    <name type="scientific">Enterococcus asini</name>
    <dbReference type="NCBI Taxonomy" id="57732"/>
    <lineage>
        <taxon>Bacteria</taxon>
        <taxon>Bacillati</taxon>
        <taxon>Bacillota</taxon>
        <taxon>Bacilli</taxon>
        <taxon>Lactobacillales</taxon>
        <taxon>Enterococcaceae</taxon>
        <taxon>Enterococcus</taxon>
    </lineage>
</organism>
<dbReference type="PANTHER" id="PTHR37038:SF14">
    <property type="entry name" value="TRANSCRIPTIONAL ACTIVATOR"/>
    <property type="match status" value="1"/>
</dbReference>
<gene>
    <name evidence="2" type="ORF">P7H43_03010</name>
</gene>
<reference evidence="2" key="1">
    <citation type="submission" date="2023-03" db="EMBL/GenBank/DDBJ databases">
        <authorList>
            <person name="Shen W."/>
            <person name="Cai J."/>
        </authorList>
    </citation>
    <scope>NUCLEOTIDE SEQUENCE</scope>
    <source>
        <strain evidence="2">B226-2</strain>
    </source>
</reference>
<feature type="domain" description="HTH cro/C1-type" evidence="1">
    <location>
        <begin position="11"/>
        <end position="64"/>
    </location>
</feature>
<dbReference type="InterPro" id="IPR053163">
    <property type="entry name" value="HTH-type_regulator_Rgg"/>
</dbReference>
<dbReference type="SMART" id="SM00530">
    <property type="entry name" value="HTH_XRE"/>
    <property type="match status" value="1"/>
</dbReference>
<dbReference type="Pfam" id="PF01381">
    <property type="entry name" value="HTH_3"/>
    <property type="match status" value="1"/>
</dbReference>